<dbReference type="EMBL" id="CP071793">
    <property type="protein sequence ID" value="QTD47623.1"/>
    <property type="molecule type" value="Genomic_DNA"/>
</dbReference>
<feature type="region of interest" description="Disordered" evidence="3">
    <location>
        <begin position="211"/>
        <end position="255"/>
    </location>
</feature>
<dbReference type="GO" id="GO:0005829">
    <property type="term" value="C:cytosol"/>
    <property type="evidence" value="ECO:0007669"/>
    <property type="project" value="TreeGrafter"/>
</dbReference>
<comment type="similarity">
    <text evidence="1">Belongs to the PspA/Vipp/IM30 family.</text>
</comment>
<evidence type="ECO:0000256" key="3">
    <source>
        <dbReference type="SAM" id="MobiDB-lite"/>
    </source>
</evidence>
<evidence type="ECO:0000313" key="5">
    <source>
        <dbReference type="Proteomes" id="UP000663929"/>
    </source>
</evidence>
<evidence type="ECO:0000256" key="2">
    <source>
        <dbReference type="SAM" id="Coils"/>
    </source>
</evidence>
<dbReference type="PANTHER" id="PTHR31088:SF6">
    <property type="entry name" value="PHAGE SHOCK PROTEIN A"/>
    <property type="match status" value="1"/>
</dbReference>
<evidence type="ECO:0000256" key="1">
    <source>
        <dbReference type="ARBA" id="ARBA00043985"/>
    </source>
</evidence>
<keyword evidence="5" id="KW-1185">Reference proteome</keyword>
<dbReference type="GO" id="GO:0009271">
    <property type="term" value="P:phage shock"/>
    <property type="evidence" value="ECO:0007669"/>
    <property type="project" value="TreeGrafter"/>
</dbReference>
<dbReference type="Pfam" id="PF04012">
    <property type="entry name" value="PspA_IM30"/>
    <property type="match status" value="1"/>
</dbReference>
<keyword evidence="2" id="KW-0175">Coiled coil</keyword>
<feature type="coiled-coil region" evidence="2">
    <location>
        <begin position="108"/>
        <end position="142"/>
    </location>
</feature>
<dbReference type="AlphaFoldDB" id="A0A8A4TD80"/>
<reference evidence="4" key="1">
    <citation type="submission" date="2021-03" db="EMBL/GenBank/DDBJ databases">
        <title>Acanthopleuribacteraceae sp. M133.</title>
        <authorList>
            <person name="Wang G."/>
        </authorList>
    </citation>
    <scope>NUCLEOTIDE SEQUENCE</scope>
    <source>
        <strain evidence="4">M133</strain>
    </source>
</reference>
<dbReference type="InterPro" id="IPR007157">
    <property type="entry name" value="PspA_VIPP1"/>
</dbReference>
<protein>
    <submittedName>
        <fullName evidence="4">PspA/IM30 family protein</fullName>
    </submittedName>
</protein>
<dbReference type="RefSeq" id="WP_237377291.1">
    <property type="nucleotide sequence ID" value="NZ_CP071793.1"/>
</dbReference>
<feature type="compositionally biased region" description="Basic and acidic residues" evidence="3">
    <location>
        <begin position="235"/>
        <end position="247"/>
    </location>
</feature>
<dbReference type="PANTHER" id="PTHR31088">
    <property type="entry name" value="MEMBRANE-ASSOCIATED PROTEIN VIPP1, CHLOROPLASTIC"/>
    <property type="match status" value="1"/>
</dbReference>
<sequence>MGIFSRISEIINSNVNAMLDKAEDPEKMVKLMIHEMEDTLTEVKSSAAEVVADRIRTTRLLENETKRQQEWATKAQLAVKKGRDDLAREALEQKLDSERKCQHYKKRLDEVDVLASQYQSDISRLEEKLANARARQRMLIASHQSAVTRRRVEEKIYKLNTTGAFAKFENYEKRIDRFQAEAEVMSISNNSLEKKFVDLVHGEEIEAELQRLKGVENGENASELPSRFETTSDPIDPKPDPFAEEAKAAPAKNAS</sequence>
<gene>
    <name evidence="4" type="ORF">J3U87_18685</name>
</gene>
<dbReference type="KEGG" id="scor:J3U87_18685"/>
<evidence type="ECO:0000313" key="4">
    <source>
        <dbReference type="EMBL" id="QTD47623.1"/>
    </source>
</evidence>
<name>A0A8A4TD80_SULCO</name>
<proteinExistence type="inferred from homology"/>
<dbReference type="Proteomes" id="UP000663929">
    <property type="component" value="Chromosome"/>
</dbReference>
<accession>A0A8A4TD80</accession>
<organism evidence="4 5">
    <name type="scientific">Sulfidibacter corallicola</name>
    <dbReference type="NCBI Taxonomy" id="2818388"/>
    <lineage>
        <taxon>Bacteria</taxon>
        <taxon>Pseudomonadati</taxon>
        <taxon>Acidobacteriota</taxon>
        <taxon>Holophagae</taxon>
        <taxon>Acanthopleuribacterales</taxon>
        <taxon>Acanthopleuribacteraceae</taxon>
        <taxon>Sulfidibacter</taxon>
    </lineage>
</organism>